<dbReference type="Pfam" id="PF09269">
    <property type="entry name" value="DUF1967"/>
    <property type="match status" value="1"/>
</dbReference>
<dbReference type="AlphaFoldDB" id="A0A292IHM5"/>
<keyword evidence="8 9" id="KW-0342">GTP-binding</keyword>
<keyword evidence="4 9" id="KW-0479">Metal-binding</keyword>
<evidence type="ECO:0000256" key="7">
    <source>
        <dbReference type="ARBA" id="ARBA00022842"/>
    </source>
</evidence>
<organism evidence="13 14">
    <name type="scientific">Mycoplasma amphoriforme A39</name>
    <dbReference type="NCBI Taxonomy" id="572419"/>
    <lineage>
        <taxon>Bacteria</taxon>
        <taxon>Bacillati</taxon>
        <taxon>Mycoplasmatota</taxon>
        <taxon>Mollicutes</taxon>
        <taxon>Mycoplasmataceae</taxon>
        <taxon>Mycoplasma</taxon>
    </lineage>
</organism>
<dbReference type="GO" id="GO:0003924">
    <property type="term" value="F:GTPase activity"/>
    <property type="evidence" value="ECO:0007669"/>
    <property type="project" value="UniProtKB-UniRule"/>
</dbReference>
<comment type="similarity">
    <text evidence="2 9">Belongs to the TRAFAC class OBG-HflX-like GTPase superfamily. OBG GTPase family.</text>
</comment>
<feature type="binding site" evidence="9">
    <location>
        <position position="193"/>
    </location>
    <ligand>
        <name>Mg(2+)</name>
        <dbReference type="ChEBI" id="CHEBI:18420"/>
    </ligand>
</feature>
<feature type="binding site" evidence="9">
    <location>
        <begin position="212"/>
        <end position="215"/>
    </location>
    <ligand>
        <name>GTP</name>
        <dbReference type="ChEBI" id="CHEBI:37565"/>
    </ligand>
</feature>
<dbReference type="GO" id="GO:0005737">
    <property type="term" value="C:cytoplasm"/>
    <property type="evidence" value="ECO:0007669"/>
    <property type="project" value="UniProtKB-SubCell"/>
</dbReference>
<feature type="binding site" evidence="9">
    <location>
        <position position="173"/>
    </location>
    <ligand>
        <name>Mg(2+)</name>
        <dbReference type="ChEBI" id="CHEBI:18420"/>
    </ligand>
</feature>
<proteinExistence type="inferred from homology"/>
<dbReference type="NCBIfam" id="TIGR03595">
    <property type="entry name" value="Obg_CgtA_exten"/>
    <property type="match status" value="1"/>
</dbReference>
<evidence type="ECO:0000256" key="2">
    <source>
        <dbReference type="ARBA" id="ARBA00007699"/>
    </source>
</evidence>
<dbReference type="InterPro" id="IPR006169">
    <property type="entry name" value="GTP1_OBG_dom"/>
</dbReference>
<feature type="binding site" evidence="9">
    <location>
        <begin position="191"/>
        <end position="195"/>
    </location>
    <ligand>
        <name>GTP</name>
        <dbReference type="ChEBI" id="CHEBI:37565"/>
    </ligand>
</feature>
<dbReference type="PROSITE" id="PS00905">
    <property type="entry name" value="GTP1_OBG"/>
    <property type="match status" value="1"/>
</dbReference>
<dbReference type="InterPro" id="IPR005225">
    <property type="entry name" value="Small_GTP-bd"/>
</dbReference>
<evidence type="ECO:0000259" key="10">
    <source>
        <dbReference type="PROSITE" id="PS51710"/>
    </source>
</evidence>
<feature type="binding site" evidence="9">
    <location>
        <begin position="309"/>
        <end position="311"/>
    </location>
    <ligand>
        <name>GTP</name>
        <dbReference type="ChEBI" id="CHEBI:37565"/>
    </ligand>
</feature>
<dbReference type="EC" id="3.6.5.-" evidence="9"/>
<dbReference type="GO" id="GO:0000287">
    <property type="term" value="F:magnesium ion binding"/>
    <property type="evidence" value="ECO:0007669"/>
    <property type="project" value="InterPro"/>
</dbReference>
<dbReference type="SUPFAM" id="SSF102741">
    <property type="entry name" value="Obg GTP-binding protein C-terminal domain"/>
    <property type="match status" value="1"/>
</dbReference>
<dbReference type="SUPFAM" id="SSF52540">
    <property type="entry name" value="P-loop containing nucleoside triphosphate hydrolases"/>
    <property type="match status" value="1"/>
</dbReference>
<dbReference type="GO" id="GO:0042254">
    <property type="term" value="P:ribosome biogenesis"/>
    <property type="evidence" value="ECO:0007669"/>
    <property type="project" value="UniProtKB-UniRule"/>
</dbReference>
<comment type="function">
    <text evidence="9">An essential GTPase which binds GTP, GDP and possibly (p)ppGpp with moderate affinity, with high nucleotide exchange rates and a fairly low GTP hydrolysis rate. Plays a role in control of the cell cycle, stress response, ribosome biogenesis and in those bacteria that undergo differentiation, in morphogenesis control.</text>
</comment>
<dbReference type="PANTHER" id="PTHR11702:SF31">
    <property type="entry name" value="MITOCHONDRIAL RIBOSOME-ASSOCIATED GTPASE 2"/>
    <property type="match status" value="1"/>
</dbReference>
<evidence type="ECO:0000256" key="5">
    <source>
        <dbReference type="ARBA" id="ARBA00022741"/>
    </source>
</evidence>
<dbReference type="InterPro" id="IPR006074">
    <property type="entry name" value="GTP1-OBG_CS"/>
</dbReference>
<dbReference type="InterPro" id="IPR015349">
    <property type="entry name" value="OCT_dom"/>
</dbReference>
<dbReference type="HAMAP" id="MF_01454">
    <property type="entry name" value="GTPase_Obg"/>
    <property type="match status" value="1"/>
</dbReference>
<evidence type="ECO:0000256" key="9">
    <source>
        <dbReference type="HAMAP-Rule" id="MF_01454"/>
    </source>
</evidence>
<feature type="binding site" evidence="9">
    <location>
        <begin position="166"/>
        <end position="173"/>
    </location>
    <ligand>
        <name>GTP</name>
        <dbReference type="ChEBI" id="CHEBI:37565"/>
    </ligand>
</feature>
<dbReference type="InterPro" id="IPR014100">
    <property type="entry name" value="GTP-bd_Obg/CgtA"/>
</dbReference>
<keyword evidence="3 9" id="KW-0963">Cytoplasm</keyword>
<dbReference type="Proteomes" id="UP000261764">
    <property type="component" value="Chromosome I"/>
</dbReference>
<dbReference type="InterPro" id="IPR045086">
    <property type="entry name" value="OBG_GTPase"/>
</dbReference>
<dbReference type="CDD" id="cd01898">
    <property type="entry name" value="Obg"/>
    <property type="match status" value="1"/>
</dbReference>
<dbReference type="InterPro" id="IPR006073">
    <property type="entry name" value="GTP-bd"/>
</dbReference>
<dbReference type="FunFam" id="2.70.210.12:FF:000001">
    <property type="entry name" value="GTPase Obg"/>
    <property type="match status" value="1"/>
</dbReference>
<evidence type="ECO:0000259" key="12">
    <source>
        <dbReference type="PROSITE" id="PS51883"/>
    </source>
</evidence>
<evidence type="ECO:0000256" key="6">
    <source>
        <dbReference type="ARBA" id="ARBA00022801"/>
    </source>
</evidence>
<accession>A0A292IHM5</accession>
<evidence type="ECO:0000256" key="4">
    <source>
        <dbReference type="ARBA" id="ARBA00022723"/>
    </source>
</evidence>
<comment type="cofactor">
    <cofactor evidence="1 9">
        <name>Mg(2+)</name>
        <dbReference type="ChEBI" id="CHEBI:18420"/>
    </cofactor>
</comment>
<dbReference type="Pfam" id="PF01018">
    <property type="entry name" value="GTP1_OBG"/>
    <property type="match status" value="1"/>
</dbReference>
<dbReference type="PROSITE" id="PS51883">
    <property type="entry name" value="OBG"/>
    <property type="match status" value="1"/>
</dbReference>
<dbReference type="InterPro" id="IPR027417">
    <property type="entry name" value="P-loop_NTPase"/>
</dbReference>
<feature type="domain" description="OBG-type G" evidence="10">
    <location>
        <begin position="160"/>
        <end position="327"/>
    </location>
</feature>
<keyword evidence="6 9" id="KW-0378">Hydrolase</keyword>
<feature type="domain" description="Obg" evidence="12">
    <location>
        <begin position="1"/>
        <end position="159"/>
    </location>
</feature>
<comment type="subunit">
    <text evidence="9">Monomer.</text>
</comment>
<comment type="subcellular location">
    <subcellularLocation>
        <location evidence="9">Cytoplasm</location>
    </subcellularLocation>
</comment>
<dbReference type="Gene3D" id="2.70.210.12">
    <property type="entry name" value="GTP1/OBG domain"/>
    <property type="match status" value="1"/>
</dbReference>
<evidence type="ECO:0000313" key="13">
    <source>
        <dbReference type="EMBL" id="CDN40185.1"/>
    </source>
</evidence>
<reference evidence="13 14" key="1">
    <citation type="journal article" date="2015" name="Clin. Infect. Dis.">
        <title>Genomic Investigations unmask Mycoplasma amphoriforme, a new respiratory pathogen.</title>
        <authorList>
            <person name="Gillespie S.H."/>
            <person name="Ling C.L."/>
            <person name="Oravcova K."/>
            <person name="Pinheiro M."/>
            <person name="Wells L."/>
            <person name="Bryant J.M."/>
            <person name="McHugh T.D."/>
            <person name="Bebear C."/>
            <person name="Webster D."/>
            <person name="Harris S.R."/>
            <person name="Seth-Smith H.M."/>
            <person name="Thomson N.R."/>
        </authorList>
    </citation>
    <scope>NUCLEOTIDE SEQUENCE [LARGE SCALE GENOMIC DNA]</scope>
    <source>
        <strain evidence="13 14">A39</strain>
    </source>
</reference>
<dbReference type="InterPro" id="IPR036726">
    <property type="entry name" value="GTP1_OBG_dom_sf"/>
</dbReference>
<dbReference type="KEGG" id="mamp:MAMA39_00600"/>
<feature type="binding site" evidence="9">
    <location>
        <begin position="282"/>
        <end position="285"/>
    </location>
    <ligand>
        <name>GTP</name>
        <dbReference type="ChEBI" id="CHEBI:37565"/>
    </ligand>
</feature>
<evidence type="ECO:0000259" key="11">
    <source>
        <dbReference type="PROSITE" id="PS51881"/>
    </source>
</evidence>
<dbReference type="Gene3D" id="3.30.300.350">
    <property type="entry name" value="GTP-binding protein OBG, C-terminal domain"/>
    <property type="match status" value="1"/>
</dbReference>
<name>A0A292IHM5_9MOLU</name>
<gene>
    <name evidence="9" type="primary">obg</name>
    <name evidence="13" type="ORF">MAMA39_00600</name>
</gene>
<dbReference type="NCBIfam" id="NF008955">
    <property type="entry name" value="PRK12297.1"/>
    <property type="match status" value="1"/>
</dbReference>
<dbReference type="NCBIfam" id="TIGR00231">
    <property type="entry name" value="small_GTP"/>
    <property type="match status" value="1"/>
</dbReference>
<dbReference type="PROSITE" id="PS51710">
    <property type="entry name" value="G_OBG"/>
    <property type="match status" value="1"/>
</dbReference>
<dbReference type="PROSITE" id="PS51881">
    <property type="entry name" value="OCT"/>
    <property type="match status" value="1"/>
</dbReference>
<evidence type="ECO:0000256" key="3">
    <source>
        <dbReference type="ARBA" id="ARBA00022490"/>
    </source>
</evidence>
<feature type="domain" description="OCT" evidence="11">
    <location>
        <begin position="353"/>
        <end position="431"/>
    </location>
</feature>
<dbReference type="EMBL" id="HG937516">
    <property type="protein sequence ID" value="CDN40185.1"/>
    <property type="molecule type" value="Genomic_DNA"/>
</dbReference>
<evidence type="ECO:0000256" key="8">
    <source>
        <dbReference type="ARBA" id="ARBA00023134"/>
    </source>
</evidence>
<dbReference type="NCBIfam" id="TIGR02729">
    <property type="entry name" value="Obg_CgtA"/>
    <property type="match status" value="1"/>
</dbReference>
<dbReference type="PANTHER" id="PTHR11702">
    <property type="entry name" value="DEVELOPMENTALLY REGULATED GTP-BINDING PROTEIN-RELATED"/>
    <property type="match status" value="1"/>
</dbReference>
<dbReference type="PRINTS" id="PR00326">
    <property type="entry name" value="GTP1OBG"/>
</dbReference>
<keyword evidence="5 9" id="KW-0547">Nucleotide-binding</keyword>
<sequence>MQFVDNCTLKICAGNGGNGIIAWMREAHYDKGGPAGGSGGAGGDVIVVADHNQSSLMHLKYIKLVKASDGENGKPDLGTGRNGEAKLIKVPVGTTITNLLTNDVIVDLIHDGQQFVICHGGKGGRGNAAFKSPSLRAPAMFENGDLGETLEIKLELKYLANVGIVGFPNAGKSTLISKLSNAKPKIANYQFTTLVPVLGIVNYNDARLVFADVPGLIENASEGYGLGHHFLRHVERCEILIHLISLSAFDHDDVIIAYEQIMHELKKYSQLLLNKKMIIVANKKDAPDATTRLMQLKKYLKNKPVIAISAINSDLSDLIPSVFNTYEKVKNSYGANKFNNPIDLMRLYSYDRSASQNNDPLNVIKDELGRWIVSSKKLDYWFHKIPQTTMDNIARLGQKIKSIGVEEQLKAMGAKPNDIIVINGYEFLIDE</sequence>
<keyword evidence="7 9" id="KW-0460">Magnesium</keyword>
<evidence type="ECO:0000256" key="1">
    <source>
        <dbReference type="ARBA" id="ARBA00001946"/>
    </source>
</evidence>
<dbReference type="Gene3D" id="3.40.50.300">
    <property type="entry name" value="P-loop containing nucleotide triphosphate hydrolases"/>
    <property type="match status" value="1"/>
</dbReference>
<dbReference type="InterPro" id="IPR036346">
    <property type="entry name" value="GTP-bd_prot_GTP1/OBG_C_sf"/>
</dbReference>
<keyword evidence="14" id="KW-1185">Reference proteome</keyword>
<dbReference type="InterPro" id="IPR031167">
    <property type="entry name" value="G_OBG"/>
</dbReference>
<dbReference type="GO" id="GO:0005525">
    <property type="term" value="F:GTP binding"/>
    <property type="evidence" value="ECO:0007669"/>
    <property type="project" value="UniProtKB-UniRule"/>
</dbReference>
<dbReference type="NCBIfam" id="NF008956">
    <property type="entry name" value="PRK12299.1"/>
    <property type="match status" value="1"/>
</dbReference>
<evidence type="ECO:0000313" key="14">
    <source>
        <dbReference type="Proteomes" id="UP000261764"/>
    </source>
</evidence>
<dbReference type="Pfam" id="PF01926">
    <property type="entry name" value="MMR_HSR1"/>
    <property type="match status" value="1"/>
</dbReference>
<dbReference type="RefSeq" id="WP_343251525.1">
    <property type="nucleotide sequence ID" value="NZ_HG937516.1"/>
</dbReference>
<dbReference type="SUPFAM" id="SSF82051">
    <property type="entry name" value="Obg GTP-binding protein N-terminal domain"/>
    <property type="match status" value="1"/>
</dbReference>
<protein>
    <recommendedName>
        <fullName evidence="9">GTPase Obg</fullName>
        <ecNumber evidence="9">3.6.5.-</ecNumber>
    </recommendedName>
    <alternativeName>
        <fullName evidence="9">GTP-binding protein Obg</fullName>
    </alternativeName>
</protein>